<protein>
    <submittedName>
        <fullName evidence="1">Uncharacterized protein</fullName>
    </submittedName>
</protein>
<evidence type="ECO:0000313" key="1">
    <source>
        <dbReference type="EMBL" id="RRT58863.1"/>
    </source>
</evidence>
<evidence type="ECO:0000313" key="2">
    <source>
        <dbReference type="Proteomes" id="UP000287651"/>
    </source>
</evidence>
<dbReference type="AlphaFoldDB" id="A0A426Z4K9"/>
<name>A0A426Z4K9_ENSVE</name>
<sequence>MGPTIRQLRPPAGHRVPICLSPGRRRVWEEAEVRSRPSFLSCANSSRFTFSSPSSSASEF</sequence>
<gene>
    <name evidence="1" type="ORF">B296_00034092</name>
</gene>
<proteinExistence type="predicted"/>
<reference evidence="1 2" key="1">
    <citation type="journal article" date="2014" name="Agronomy (Basel)">
        <title>A Draft Genome Sequence for Ensete ventricosum, the Drought-Tolerant Tree Against Hunger.</title>
        <authorList>
            <person name="Harrison J."/>
            <person name="Moore K.A."/>
            <person name="Paszkiewicz K."/>
            <person name="Jones T."/>
            <person name="Grant M."/>
            <person name="Ambacheew D."/>
            <person name="Muzemil S."/>
            <person name="Studholme D.J."/>
        </authorList>
    </citation>
    <scope>NUCLEOTIDE SEQUENCE [LARGE SCALE GENOMIC DNA]</scope>
</reference>
<comment type="caution">
    <text evidence="1">The sequence shown here is derived from an EMBL/GenBank/DDBJ whole genome shotgun (WGS) entry which is preliminary data.</text>
</comment>
<dbReference type="Proteomes" id="UP000287651">
    <property type="component" value="Unassembled WGS sequence"/>
</dbReference>
<dbReference type="EMBL" id="AMZH03008479">
    <property type="protein sequence ID" value="RRT58863.1"/>
    <property type="molecule type" value="Genomic_DNA"/>
</dbReference>
<organism evidence="1 2">
    <name type="scientific">Ensete ventricosum</name>
    <name type="common">Abyssinian banana</name>
    <name type="synonym">Musa ensete</name>
    <dbReference type="NCBI Taxonomy" id="4639"/>
    <lineage>
        <taxon>Eukaryota</taxon>
        <taxon>Viridiplantae</taxon>
        <taxon>Streptophyta</taxon>
        <taxon>Embryophyta</taxon>
        <taxon>Tracheophyta</taxon>
        <taxon>Spermatophyta</taxon>
        <taxon>Magnoliopsida</taxon>
        <taxon>Liliopsida</taxon>
        <taxon>Zingiberales</taxon>
        <taxon>Musaceae</taxon>
        <taxon>Ensete</taxon>
    </lineage>
</organism>
<accession>A0A426Z4K9</accession>